<dbReference type="EMBL" id="JBBNAG010000001">
    <property type="protein sequence ID" value="KAK9166788.1"/>
    <property type="molecule type" value="Genomic_DNA"/>
</dbReference>
<dbReference type="Proteomes" id="UP001419268">
    <property type="component" value="Unassembled WGS sequence"/>
</dbReference>
<protein>
    <submittedName>
        <fullName evidence="2">Uncharacterized protein</fullName>
    </submittedName>
</protein>
<evidence type="ECO:0000256" key="1">
    <source>
        <dbReference type="SAM" id="MobiDB-lite"/>
    </source>
</evidence>
<evidence type="ECO:0000313" key="2">
    <source>
        <dbReference type="EMBL" id="KAK9166788.1"/>
    </source>
</evidence>
<comment type="caution">
    <text evidence="2">The sequence shown here is derived from an EMBL/GenBank/DDBJ whole genome shotgun (WGS) entry which is preliminary data.</text>
</comment>
<sequence>MDFGNRLSQYEGRKARHSASRDGQFEPSFRGGTCGTEGFNMEFGTLTPCAALTHKNQIKRFGSSGTHYGVSRDIALKTSLFNPEHSTIPPKLSLFYYSRFGHNRIINVDDFKNQNLQPSKQTLIPITMSHYCALLLWHHLLYSSVPPLHRTSRVDFLTFSSHHTVKLNARLNLWRKNTQNGVFTSTDRMPDSLSRVTQCALGRIGDNIFQPIRSCHVSAYFLSANHVLPRQRFSITSVLSTN</sequence>
<proteinExistence type="predicted"/>
<organism evidence="2 3">
    <name type="scientific">Stephania cephalantha</name>
    <dbReference type="NCBI Taxonomy" id="152367"/>
    <lineage>
        <taxon>Eukaryota</taxon>
        <taxon>Viridiplantae</taxon>
        <taxon>Streptophyta</taxon>
        <taxon>Embryophyta</taxon>
        <taxon>Tracheophyta</taxon>
        <taxon>Spermatophyta</taxon>
        <taxon>Magnoliopsida</taxon>
        <taxon>Ranunculales</taxon>
        <taxon>Menispermaceae</taxon>
        <taxon>Menispermoideae</taxon>
        <taxon>Cissampelideae</taxon>
        <taxon>Stephania</taxon>
    </lineage>
</organism>
<reference evidence="2 3" key="1">
    <citation type="submission" date="2024-01" db="EMBL/GenBank/DDBJ databases">
        <title>Genome assemblies of Stephania.</title>
        <authorList>
            <person name="Yang L."/>
        </authorList>
    </citation>
    <scope>NUCLEOTIDE SEQUENCE [LARGE SCALE GENOMIC DNA]</scope>
    <source>
        <strain evidence="2">JXDWG</strain>
        <tissue evidence="2">Leaf</tissue>
    </source>
</reference>
<feature type="region of interest" description="Disordered" evidence="1">
    <location>
        <begin position="1"/>
        <end position="27"/>
    </location>
</feature>
<name>A0AAP0LAE9_9MAGN</name>
<gene>
    <name evidence="2" type="ORF">Scep_001979</name>
</gene>
<evidence type="ECO:0000313" key="3">
    <source>
        <dbReference type="Proteomes" id="UP001419268"/>
    </source>
</evidence>
<keyword evidence="3" id="KW-1185">Reference proteome</keyword>
<dbReference type="AlphaFoldDB" id="A0AAP0LAE9"/>
<accession>A0AAP0LAE9</accession>